<evidence type="ECO:0000313" key="3">
    <source>
        <dbReference type="Proteomes" id="UP000824145"/>
    </source>
</evidence>
<proteinExistence type="predicted"/>
<sequence length="66" mass="7296">MRTEDLLKMMGGDAEKIMRAAGGDMSALPALLQAMRGDRGEKRESAKVKPPAEAEDLTFPERFFPE</sequence>
<evidence type="ECO:0000256" key="1">
    <source>
        <dbReference type="SAM" id="MobiDB-lite"/>
    </source>
</evidence>
<dbReference type="Proteomes" id="UP000824145">
    <property type="component" value="Unassembled WGS sequence"/>
</dbReference>
<dbReference type="EMBL" id="DVNJ01000032">
    <property type="protein sequence ID" value="HIU63361.1"/>
    <property type="molecule type" value="Genomic_DNA"/>
</dbReference>
<reference evidence="2" key="2">
    <citation type="journal article" date="2021" name="PeerJ">
        <title>Extensive microbial diversity within the chicken gut microbiome revealed by metagenomics and culture.</title>
        <authorList>
            <person name="Gilroy R."/>
            <person name="Ravi A."/>
            <person name="Getino M."/>
            <person name="Pursley I."/>
            <person name="Horton D.L."/>
            <person name="Alikhan N.F."/>
            <person name="Baker D."/>
            <person name="Gharbi K."/>
            <person name="Hall N."/>
            <person name="Watson M."/>
            <person name="Adriaenssens E.M."/>
            <person name="Foster-Nyarko E."/>
            <person name="Jarju S."/>
            <person name="Secka A."/>
            <person name="Antonio M."/>
            <person name="Oren A."/>
            <person name="Chaudhuri R.R."/>
            <person name="La Ragione R."/>
            <person name="Hildebrand F."/>
            <person name="Pallen M.J."/>
        </authorList>
    </citation>
    <scope>NUCLEOTIDE SEQUENCE</scope>
    <source>
        <strain evidence="2">9366</strain>
    </source>
</reference>
<gene>
    <name evidence="2" type="ORF">IAB07_06310</name>
</gene>
<feature type="region of interest" description="Disordered" evidence="1">
    <location>
        <begin position="36"/>
        <end position="66"/>
    </location>
</feature>
<feature type="compositionally biased region" description="Basic and acidic residues" evidence="1">
    <location>
        <begin position="36"/>
        <end position="52"/>
    </location>
</feature>
<accession>A0A9D1MNH0</accession>
<evidence type="ECO:0000313" key="2">
    <source>
        <dbReference type="EMBL" id="HIU63361.1"/>
    </source>
</evidence>
<dbReference type="AlphaFoldDB" id="A0A9D1MNH0"/>
<protein>
    <submittedName>
        <fullName evidence="2">Uncharacterized protein</fullName>
    </submittedName>
</protein>
<comment type="caution">
    <text evidence="2">The sequence shown here is derived from an EMBL/GenBank/DDBJ whole genome shotgun (WGS) entry which is preliminary data.</text>
</comment>
<reference evidence="2" key="1">
    <citation type="submission" date="2020-10" db="EMBL/GenBank/DDBJ databases">
        <authorList>
            <person name="Gilroy R."/>
        </authorList>
    </citation>
    <scope>NUCLEOTIDE SEQUENCE</scope>
    <source>
        <strain evidence="2">9366</strain>
    </source>
</reference>
<name>A0A9D1MNH0_9FIRM</name>
<organism evidence="2 3">
    <name type="scientific">Candidatus Caccalectryoclostridium excrementigallinarum</name>
    <dbReference type="NCBI Taxonomy" id="2840710"/>
    <lineage>
        <taxon>Bacteria</taxon>
        <taxon>Bacillati</taxon>
        <taxon>Bacillota</taxon>
        <taxon>Clostridia</taxon>
        <taxon>Christensenellales</taxon>
        <taxon>Christensenellaceae</taxon>
        <taxon>Christensenellaceae incertae sedis</taxon>
        <taxon>Candidatus Caccalectryoclostridium</taxon>
    </lineage>
</organism>